<evidence type="ECO:0000313" key="2">
    <source>
        <dbReference type="EMBL" id="KAF0710065.1"/>
    </source>
</evidence>
<organism evidence="2 3">
    <name type="scientific">Aphis craccivora</name>
    <name type="common">Cowpea aphid</name>
    <dbReference type="NCBI Taxonomy" id="307492"/>
    <lineage>
        <taxon>Eukaryota</taxon>
        <taxon>Metazoa</taxon>
        <taxon>Ecdysozoa</taxon>
        <taxon>Arthropoda</taxon>
        <taxon>Hexapoda</taxon>
        <taxon>Insecta</taxon>
        <taxon>Pterygota</taxon>
        <taxon>Neoptera</taxon>
        <taxon>Paraneoptera</taxon>
        <taxon>Hemiptera</taxon>
        <taxon>Sternorrhyncha</taxon>
        <taxon>Aphidomorpha</taxon>
        <taxon>Aphidoidea</taxon>
        <taxon>Aphididae</taxon>
        <taxon>Aphidini</taxon>
        <taxon>Aphis</taxon>
        <taxon>Aphis</taxon>
    </lineage>
</organism>
<dbReference type="Proteomes" id="UP000478052">
    <property type="component" value="Unassembled WGS sequence"/>
</dbReference>
<sequence length="62" mass="6983">MGMTTPRNLSSTDRGWDLTNNPYSGVGEPHGRKVRAPTLRPNNTKGLWSRTRWGCGFARNDH</sequence>
<feature type="compositionally biased region" description="Polar residues" evidence="1">
    <location>
        <begin position="1"/>
        <end position="23"/>
    </location>
</feature>
<gene>
    <name evidence="2" type="ORF">FWK35_00033201</name>
</gene>
<keyword evidence="3" id="KW-1185">Reference proteome</keyword>
<accession>A0A6G0VUH8</accession>
<feature type="region of interest" description="Disordered" evidence="1">
    <location>
        <begin position="1"/>
        <end position="45"/>
    </location>
</feature>
<name>A0A6G0VUH8_APHCR</name>
<dbReference type="AlphaFoldDB" id="A0A6G0VUH8"/>
<protein>
    <submittedName>
        <fullName evidence="2">Uncharacterized protein</fullName>
    </submittedName>
</protein>
<proteinExistence type="predicted"/>
<evidence type="ECO:0000256" key="1">
    <source>
        <dbReference type="SAM" id="MobiDB-lite"/>
    </source>
</evidence>
<evidence type="ECO:0000313" key="3">
    <source>
        <dbReference type="Proteomes" id="UP000478052"/>
    </source>
</evidence>
<comment type="caution">
    <text evidence="2">The sequence shown here is derived from an EMBL/GenBank/DDBJ whole genome shotgun (WGS) entry which is preliminary data.</text>
</comment>
<reference evidence="2 3" key="1">
    <citation type="submission" date="2019-08" db="EMBL/GenBank/DDBJ databases">
        <title>Whole genome of Aphis craccivora.</title>
        <authorList>
            <person name="Voronova N.V."/>
            <person name="Shulinski R.S."/>
            <person name="Bandarenka Y.V."/>
            <person name="Zhorov D.G."/>
            <person name="Warner D."/>
        </authorList>
    </citation>
    <scope>NUCLEOTIDE SEQUENCE [LARGE SCALE GENOMIC DNA]</scope>
    <source>
        <strain evidence="2">180601</strain>
        <tissue evidence="2">Whole Body</tissue>
    </source>
</reference>
<dbReference type="EMBL" id="VUJU01011746">
    <property type="protein sequence ID" value="KAF0710065.1"/>
    <property type="molecule type" value="Genomic_DNA"/>
</dbReference>